<keyword evidence="2" id="KW-1185">Reference proteome</keyword>
<comment type="caution">
    <text evidence="1">The sequence shown here is derived from an EMBL/GenBank/DDBJ whole genome shotgun (WGS) entry which is preliminary data.</text>
</comment>
<name>A0ACB9LS09_BAUVA</name>
<evidence type="ECO:0000313" key="2">
    <source>
        <dbReference type="Proteomes" id="UP000828941"/>
    </source>
</evidence>
<accession>A0ACB9LS09</accession>
<proteinExistence type="predicted"/>
<dbReference type="Proteomes" id="UP000828941">
    <property type="component" value="Chromosome 11"/>
</dbReference>
<gene>
    <name evidence="1" type="ORF">L6164_026996</name>
</gene>
<evidence type="ECO:0000313" key="1">
    <source>
        <dbReference type="EMBL" id="KAI4314053.1"/>
    </source>
</evidence>
<reference evidence="1 2" key="1">
    <citation type="journal article" date="2022" name="DNA Res.">
        <title>Chromosomal-level genome assembly of the orchid tree Bauhinia variegata (Leguminosae; Cercidoideae) supports the allotetraploid origin hypothesis of Bauhinia.</title>
        <authorList>
            <person name="Zhong Y."/>
            <person name="Chen Y."/>
            <person name="Zheng D."/>
            <person name="Pang J."/>
            <person name="Liu Y."/>
            <person name="Luo S."/>
            <person name="Meng S."/>
            <person name="Qian L."/>
            <person name="Wei D."/>
            <person name="Dai S."/>
            <person name="Zhou R."/>
        </authorList>
    </citation>
    <scope>NUCLEOTIDE SEQUENCE [LARGE SCALE GENOMIC DNA]</scope>
    <source>
        <strain evidence="1">BV-YZ2020</strain>
    </source>
</reference>
<sequence>MIGEGVSKQRFHPQMCSGKKTPKTGRVEGKCKNIVYIDIDIVDIDSDQVDDVVIIDYPEFMQQKSHGSSGKGPLQSVISIDDDDSNEFPGTVAEGGGELDSDASSSKVHFPPSTSDCHVVHERSSSSNSPECERTFSSKDAQKNRYGLNDESESGSSDSDCSDCELMEACEQWEKASFKRKRQVFSGQAGLDQHASSSGFPSNPYTNFEVENTTESHSGDGKINGTNFNIGADDPDQKVDQERSELMEDRQQWENALVKRKLDVFNNQMHDPDCGIAARNIIGEREKLKETDEYKRAIEEEWASRQRQLQIQAEEVRRLRKRKKDEKRLLEMQRRQKERIEEVRETQKKDEENMNMKEQIRVEIRKGLDRLEMTCFDMASLLCGLGIQVGGGFNPLPKDVRAAYKRALLKFHPDRASRTDIREQVEAEEKFKLISRMKEKFF</sequence>
<dbReference type="EMBL" id="CM039436">
    <property type="protein sequence ID" value="KAI4314053.1"/>
    <property type="molecule type" value="Genomic_DNA"/>
</dbReference>
<organism evidence="1 2">
    <name type="scientific">Bauhinia variegata</name>
    <name type="common">Purple orchid tree</name>
    <name type="synonym">Phanera variegata</name>
    <dbReference type="NCBI Taxonomy" id="167791"/>
    <lineage>
        <taxon>Eukaryota</taxon>
        <taxon>Viridiplantae</taxon>
        <taxon>Streptophyta</taxon>
        <taxon>Embryophyta</taxon>
        <taxon>Tracheophyta</taxon>
        <taxon>Spermatophyta</taxon>
        <taxon>Magnoliopsida</taxon>
        <taxon>eudicotyledons</taxon>
        <taxon>Gunneridae</taxon>
        <taxon>Pentapetalae</taxon>
        <taxon>rosids</taxon>
        <taxon>fabids</taxon>
        <taxon>Fabales</taxon>
        <taxon>Fabaceae</taxon>
        <taxon>Cercidoideae</taxon>
        <taxon>Cercideae</taxon>
        <taxon>Bauhiniinae</taxon>
        <taxon>Bauhinia</taxon>
    </lineage>
</organism>
<protein>
    <submittedName>
        <fullName evidence="1">Uncharacterized protein</fullName>
    </submittedName>
</protein>